<evidence type="ECO:0000313" key="13">
    <source>
        <dbReference type="Proteomes" id="UP001318860"/>
    </source>
</evidence>
<feature type="compositionally biased region" description="Polar residues" evidence="9">
    <location>
        <begin position="15"/>
        <end position="26"/>
    </location>
</feature>
<name>A0ABR0UQD4_REHGL</name>
<dbReference type="PANTHER" id="PTHR11003">
    <property type="entry name" value="POTASSIUM CHANNEL, SUBFAMILY K"/>
    <property type="match status" value="1"/>
</dbReference>
<dbReference type="InterPro" id="IPR018247">
    <property type="entry name" value="EF_Hand_1_Ca_BS"/>
</dbReference>
<dbReference type="PROSITE" id="PS50222">
    <property type="entry name" value="EF_HAND_2"/>
    <property type="match status" value="1"/>
</dbReference>
<feature type="transmembrane region" description="Helical" evidence="10">
    <location>
        <begin position="233"/>
        <end position="254"/>
    </location>
</feature>
<evidence type="ECO:0000313" key="12">
    <source>
        <dbReference type="EMBL" id="KAK6124537.1"/>
    </source>
</evidence>
<gene>
    <name evidence="12" type="ORF">DH2020_041722</name>
</gene>
<accession>A0ABR0UQD4</accession>
<evidence type="ECO:0000256" key="9">
    <source>
        <dbReference type="SAM" id="MobiDB-lite"/>
    </source>
</evidence>
<comment type="caution">
    <text evidence="12">The sequence shown here is derived from an EMBL/GenBank/DDBJ whole genome shotgun (WGS) entry which is preliminary data.</text>
</comment>
<evidence type="ECO:0000256" key="6">
    <source>
        <dbReference type="ARBA" id="ARBA00023065"/>
    </source>
</evidence>
<keyword evidence="6" id="KW-0406">Ion transport</keyword>
<evidence type="ECO:0000256" key="10">
    <source>
        <dbReference type="SAM" id="Phobius"/>
    </source>
</evidence>
<evidence type="ECO:0000256" key="4">
    <source>
        <dbReference type="ARBA" id="ARBA00022692"/>
    </source>
</evidence>
<dbReference type="PROSITE" id="PS00018">
    <property type="entry name" value="EF_HAND_1"/>
    <property type="match status" value="1"/>
</dbReference>
<dbReference type="Gene3D" id="1.10.287.70">
    <property type="match status" value="2"/>
</dbReference>
<keyword evidence="8" id="KW-0407">Ion channel</keyword>
<comment type="subcellular location">
    <subcellularLocation>
        <location evidence="1">Membrane</location>
        <topology evidence="1">Multi-pass membrane protein</topology>
    </subcellularLocation>
</comment>
<dbReference type="EMBL" id="JABTTQ020002391">
    <property type="protein sequence ID" value="KAK6124537.1"/>
    <property type="molecule type" value="Genomic_DNA"/>
</dbReference>
<dbReference type="InterPro" id="IPR013099">
    <property type="entry name" value="K_chnl_dom"/>
</dbReference>
<reference evidence="12 13" key="1">
    <citation type="journal article" date="2021" name="Comput. Struct. Biotechnol. J.">
        <title>De novo genome assembly of the potent medicinal plant Rehmannia glutinosa using nanopore technology.</title>
        <authorList>
            <person name="Ma L."/>
            <person name="Dong C."/>
            <person name="Song C."/>
            <person name="Wang X."/>
            <person name="Zheng X."/>
            <person name="Niu Y."/>
            <person name="Chen S."/>
            <person name="Feng W."/>
        </authorList>
    </citation>
    <scope>NUCLEOTIDE SEQUENCE [LARGE SCALE GENOMIC DNA]</scope>
    <source>
        <strain evidence="12">DH-2019</strain>
    </source>
</reference>
<dbReference type="PANTHER" id="PTHR11003:SF349">
    <property type="entry name" value="TWO PORE POTASSIUM CHANNEL A-LIKE"/>
    <property type="match status" value="1"/>
</dbReference>
<evidence type="ECO:0000256" key="1">
    <source>
        <dbReference type="ARBA" id="ARBA00004141"/>
    </source>
</evidence>
<evidence type="ECO:0000256" key="8">
    <source>
        <dbReference type="ARBA" id="ARBA00023303"/>
    </source>
</evidence>
<proteinExistence type="inferred from homology"/>
<organism evidence="12 13">
    <name type="scientific">Rehmannia glutinosa</name>
    <name type="common">Chinese foxglove</name>
    <dbReference type="NCBI Taxonomy" id="99300"/>
    <lineage>
        <taxon>Eukaryota</taxon>
        <taxon>Viridiplantae</taxon>
        <taxon>Streptophyta</taxon>
        <taxon>Embryophyta</taxon>
        <taxon>Tracheophyta</taxon>
        <taxon>Spermatophyta</taxon>
        <taxon>Magnoliopsida</taxon>
        <taxon>eudicotyledons</taxon>
        <taxon>Gunneridae</taxon>
        <taxon>Pentapetalae</taxon>
        <taxon>asterids</taxon>
        <taxon>lamiids</taxon>
        <taxon>Lamiales</taxon>
        <taxon>Orobanchaceae</taxon>
        <taxon>Rehmannieae</taxon>
        <taxon>Rehmannia</taxon>
    </lineage>
</organism>
<feature type="transmembrane region" description="Helical" evidence="10">
    <location>
        <begin position="91"/>
        <end position="110"/>
    </location>
</feature>
<keyword evidence="7 10" id="KW-0472">Membrane</keyword>
<feature type="domain" description="EF-hand" evidence="11">
    <location>
        <begin position="296"/>
        <end position="329"/>
    </location>
</feature>
<keyword evidence="5 10" id="KW-1133">Transmembrane helix</keyword>
<evidence type="ECO:0000256" key="5">
    <source>
        <dbReference type="ARBA" id="ARBA00022989"/>
    </source>
</evidence>
<evidence type="ECO:0000256" key="2">
    <source>
        <dbReference type="ARBA" id="ARBA00010159"/>
    </source>
</evidence>
<dbReference type="Pfam" id="PF07885">
    <property type="entry name" value="Ion_trans_2"/>
    <property type="match status" value="2"/>
</dbReference>
<feature type="transmembrane region" description="Helical" evidence="10">
    <location>
        <begin position="177"/>
        <end position="197"/>
    </location>
</feature>
<dbReference type="InterPro" id="IPR002048">
    <property type="entry name" value="EF_hand_dom"/>
</dbReference>
<feature type="transmembrane region" description="Helical" evidence="10">
    <location>
        <begin position="116"/>
        <end position="136"/>
    </location>
</feature>
<dbReference type="PRINTS" id="PR01333">
    <property type="entry name" value="2POREKCHANEL"/>
</dbReference>
<evidence type="ECO:0000256" key="7">
    <source>
        <dbReference type="ARBA" id="ARBA00023136"/>
    </source>
</evidence>
<evidence type="ECO:0000259" key="11">
    <source>
        <dbReference type="PROSITE" id="PS50222"/>
    </source>
</evidence>
<sequence length="329" mass="36822">MAKSDTEDPLLEQPLDSSHYSNQNNALKKRRNSRCKSLPEQISHPEQNRIASLEKLDYKLALLVLSAYVGVGALSFFLVRHQIKGSKTNGIIDAVYFCIVTMTTVGYGDLVPDSTISKFLACVFVFIGMALVGLLLSKAADNIVENQEIFLVKAIHMRDKCSPAEILREVETNRIKYKFFTVLFLLVMLIIVGTIFLCQKEGLGLFDAFYCVCATITTLGYGDESFSTSGGRLFAVFWILISTICLAQFFYSLAELYTERRRKSLVSWVLSRKLTVSDLEAADLDNDKVMGKINDEDIAMVMEWFKHLDVDQSGTLTKADLVYSGSSNT</sequence>
<keyword evidence="13" id="KW-1185">Reference proteome</keyword>
<feature type="region of interest" description="Disordered" evidence="9">
    <location>
        <begin position="1"/>
        <end position="26"/>
    </location>
</feature>
<dbReference type="Proteomes" id="UP001318860">
    <property type="component" value="Unassembled WGS sequence"/>
</dbReference>
<feature type="transmembrane region" description="Helical" evidence="10">
    <location>
        <begin position="60"/>
        <end position="79"/>
    </location>
</feature>
<dbReference type="InterPro" id="IPR003280">
    <property type="entry name" value="2pore_dom_K_chnl"/>
</dbReference>
<keyword evidence="4 10" id="KW-0812">Transmembrane</keyword>
<dbReference type="SUPFAM" id="SSF81324">
    <property type="entry name" value="Voltage-gated potassium channels"/>
    <property type="match status" value="2"/>
</dbReference>
<evidence type="ECO:0000256" key="3">
    <source>
        <dbReference type="ARBA" id="ARBA00022448"/>
    </source>
</evidence>
<comment type="similarity">
    <text evidence="2">Belongs to the two pore domain potassium channel (TC 1.A.1.7) family.</text>
</comment>
<keyword evidence="3" id="KW-0813">Transport</keyword>
<protein>
    <recommendedName>
        <fullName evidence="11">EF-hand domain-containing protein</fullName>
    </recommendedName>
</protein>